<sequence length="147" mass="16930">MISTGSSTNWSLLSNSRGEIYFLKEELRSYDEVIDKGDCSNEVVHKRTEILNKIHQVNNIQASKIAQKAKIKWAIEGDENVKFFHGMLNKKRNQSNIRGIMVNGTWVDDPVQVKREFFEHFRGRFDKPSVNRACIDTPFPVSLSIES</sequence>
<dbReference type="Proteomes" id="UP001151760">
    <property type="component" value="Unassembled WGS sequence"/>
</dbReference>
<reference evidence="1" key="1">
    <citation type="journal article" date="2022" name="Int. J. Mol. Sci.">
        <title>Draft Genome of Tanacetum Coccineum: Genomic Comparison of Closely Related Tanacetum-Family Plants.</title>
        <authorList>
            <person name="Yamashiro T."/>
            <person name="Shiraishi A."/>
            <person name="Nakayama K."/>
            <person name="Satake H."/>
        </authorList>
    </citation>
    <scope>NUCLEOTIDE SEQUENCE</scope>
</reference>
<name>A0ABQ5HSB7_9ASTR</name>
<keyword evidence="2" id="KW-1185">Reference proteome</keyword>
<evidence type="ECO:0000313" key="2">
    <source>
        <dbReference type="Proteomes" id="UP001151760"/>
    </source>
</evidence>
<accession>A0ABQ5HSB7</accession>
<evidence type="ECO:0000313" key="1">
    <source>
        <dbReference type="EMBL" id="GJT90745.1"/>
    </source>
</evidence>
<comment type="caution">
    <text evidence="1">The sequence shown here is derived from an EMBL/GenBank/DDBJ whole genome shotgun (WGS) entry which is preliminary data.</text>
</comment>
<proteinExistence type="predicted"/>
<dbReference type="EMBL" id="BQNB010019951">
    <property type="protein sequence ID" value="GJT90745.1"/>
    <property type="molecule type" value="Genomic_DNA"/>
</dbReference>
<organism evidence="1 2">
    <name type="scientific">Tanacetum coccineum</name>
    <dbReference type="NCBI Taxonomy" id="301880"/>
    <lineage>
        <taxon>Eukaryota</taxon>
        <taxon>Viridiplantae</taxon>
        <taxon>Streptophyta</taxon>
        <taxon>Embryophyta</taxon>
        <taxon>Tracheophyta</taxon>
        <taxon>Spermatophyta</taxon>
        <taxon>Magnoliopsida</taxon>
        <taxon>eudicotyledons</taxon>
        <taxon>Gunneridae</taxon>
        <taxon>Pentapetalae</taxon>
        <taxon>asterids</taxon>
        <taxon>campanulids</taxon>
        <taxon>Asterales</taxon>
        <taxon>Asteraceae</taxon>
        <taxon>Asteroideae</taxon>
        <taxon>Anthemideae</taxon>
        <taxon>Anthemidinae</taxon>
        <taxon>Tanacetum</taxon>
    </lineage>
</organism>
<reference evidence="1" key="2">
    <citation type="submission" date="2022-01" db="EMBL/GenBank/DDBJ databases">
        <authorList>
            <person name="Yamashiro T."/>
            <person name="Shiraishi A."/>
            <person name="Satake H."/>
            <person name="Nakayama K."/>
        </authorList>
    </citation>
    <scope>NUCLEOTIDE SEQUENCE</scope>
</reference>
<evidence type="ECO:0008006" key="3">
    <source>
        <dbReference type="Google" id="ProtNLM"/>
    </source>
</evidence>
<protein>
    <recommendedName>
        <fullName evidence="3">RNA-directed DNA polymerase, eukaryota</fullName>
    </recommendedName>
</protein>
<gene>
    <name evidence="1" type="ORF">Tco_1079590</name>
</gene>